<dbReference type="InterPro" id="IPR013766">
    <property type="entry name" value="Thioredoxin_domain"/>
</dbReference>
<keyword evidence="1" id="KW-1015">Disulfide bond</keyword>
<dbReference type="STRING" id="1330018.A0A167H577"/>
<evidence type="ECO:0000313" key="4">
    <source>
        <dbReference type="Proteomes" id="UP000076738"/>
    </source>
</evidence>
<dbReference type="AlphaFoldDB" id="A0A167H577"/>
<organism evidence="3 4">
    <name type="scientific">Calocera viscosa (strain TUFC12733)</name>
    <dbReference type="NCBI Taxonomy" id="1330018"/>
    <lineage>
        <taxon>Eukaryota</taxon>
        <taxon>Fungi</taxon>
        <taxon>Dikarya</taxon>
        <taxon>Basidiomycota</taxon>
        <taxon>Agaricomycotina</taxon>
        <taxon>Dacrymycetes</taxon>
        <taxon>Dacrymycetales</taxon>
        <taxon>Dacrymycetaceae</taxon>
        <taxon>Calocera</taxon>
    </lineage>
</organism>
<dbReference type="Pfam" id="PF00085">
    <property type="entry name" value="Thioredoxin"/>
    <property type="match status" value="1"/>
</dbReference>
<dbReference type="SUPFAM" id="SSF52833">
    <property type="entry name" value="Thioredoxin-like"/>
    <property type="match status" value="1"/>
</dbReference>
<sequence length="108" mass="11768">MASVLQPLTSTTLWLDILDSSKLTVFYFYSENAPPCRLFGPIVEKTAGEFAGKFDFYSVDIDLAPDLAQVANVSAVPTTSVYDGPDRVDRLEGANPKGLQNMLAKHAK</sequence>
<keyword evidence="4" id="KW-1185">Reference proteome</keyword>
<reference evidence="3 4" key="1">
    <citation type="journal article" date="2016" name="Mol. Biol. Evol.">
        <title>Comparative Genomics of Early-Diverging Mushroom-Forming Fungi Provides Insights into the Origins of Lignocellulose Decay Capabilities.</title>
        <authorList>
            <person name="Nagy L.G."/>
            <person name="Riley R."/>
            <person name="Tritt A."/>
            <person name="Adam C."/>
            <person name="Daum C."/>
            <person name="Floudas D."/>
            <person name="Sun H."/>
            <person name="Yadav J.S."/>
            <person name="Pangilinan J."/>
            <person name="Larsson K.H."/>
            <person name="Matsuura K."/>
            <person name="Barry K."/>
            <person name="Labutti K."/>
            <person name="Kuo R."/>
            <person name="Ohm R.A."/>
            <person name="Bhattacharya S.S."/>
            <person name="Shirouzu T."/>
            <person name="Yoshinaga Y."/>
            <person name="Martin F.M."/>
            <person name="Grigoriev I.V."/>
            <person name="Hibbett D.S."/>
        </authorList>
    </citation>
    <scope>NUCLEOTIDE SEQUENCE [LARGE SCALE GENOMIC DNA]</scope>
    <source>
        <strain evidence="3 4">TUFC12733</strain>
    </source>
</reference>
<gene>
    <name evidence="3" type="ORF">CALVIDRAFT_530957</name>
</gene>
<feature type="domain" description="Thioredoxin" evidence="2">
    <location>
        <begin position="2"/>
        <end position="108"/>
    </location>
</feature>
<dbReference type="InterPro" id="IPR036249">
    <property type="entry name" value="Thioredoxin-like_sf"/>
</dbReference>
<dbReference type="OrthoDB" id="2121326at2759"/>
<dbReference type="CDD" id="cd02947">
    <property type="entry name" value="TRX_family"/>
    <property type="match status" value="1"/>
</dbReference>
<dbReference type="EMBL" id="KV417326">
    <property type="protein sequence ID" value="KZO91246.1"/>
    <property type="molecule type" value="Genomic_DNA"/>
</dbReference>
<evidence type="ECO:0000313" key="3">
    <source>
        <dbReference type="EMBL" id="KZO91246.1"/>
    </source>
</evidence>
<protein>
    <submittedName>
        <fullName evidence="3">Thioredoxin-like protein</fullName>
    </submittedName>
</protein>
<accession>A0A167H577</accession>
<dbReference type="Gene3D" id="3.40.30.10">
    <property type="entry name" value="Glutaredoxin"/>
    <property type="match status" value="1"/>
</dbReference>
<dbReference type="PROSITE" id="PS51352">
    <property type="entry name" value="THIOREDOXIN_2"/>
    <property type="match status" value="1"/>
</dbReference>
<name>A0A167H577_CALVF</name>
<proteinExistence type="predicted"/>
<evidence type="ECO:0000259" key="2">
    <source>
        <dbReference type="PROSITE" id="PS51352"/>
    </source>
</evidence>
<dbReference type="Proteomes" id="UP000076738">
    <property type="component" value="Unassembled WGS sequence"/>
</dbReference>
<dbReference type="PANTHER" id="PTHR46115">
    <property type="entry name" value="THIOREDOXIN-LIKE PROTEIN 1"/>
    <property type="match status" value="1"/>
</dbReference>
<evidence type="ECO:0000256" key="1">
    <source>
        <dbReference type="ARBA" id="ARBA00023157"/>
    </source>
</evidence>